<sequence length="407" mass="39874">MSTPFPRSWLAFLAASTLSQLGNSVLWFALGWAAASHGGQVAALVLTASGLPRLLLVLVGGSVADRVGARRLLMCSESVMVVACLVLAAALRAVGPATWLLAAAGLASGVVSAFSLPALGSMPRRLVDDAGLPRAMALRQGLGQAVLLAGAPLGGTLVGSVGLPTIALADAVCGAAVIGVLAVIRLRRDVGPPAEALWRSLSDGGRVVARTRGLPGALGLTGTVAAVVLPVSSLLIPLLGRDSGWGAGTTGMVVGAQAAGSIVAALVVARTGTSLWTGKAVGLGLAAATVGMGCIGAGAGVPPLVAGAAMLLGAGTGVAVAHLAPFVLGSAPRTHLARVQAWVAVAQLGPVVISNNLLGAVAEWTSSGIALGWCAVVLGACAVAAVRLRAAPQVPEPAPAARIPAEP</sequence>
<feature type="transmembrane region" description="Helical" evidence="6">
    <location>
        <begin position="280"/>
        <end position="299"/>
    </location>
</feature>
<evidence type="ECO:0000256" key="4">
    <source>
        <dbReference type="ARBA" id="ARBA00022989"/>
    </source>
</evidence>
<dbReference type="SUPFAM" id="SSF103473">
    <property type="entry name" value="MFS general substrate transporter"/>
    <property type="match status" value="1"/>
</dbReference>
<name>A0ABS1LGI6_9MICO</name>
<keyword evidence="8" id="KW-1185">Reference proteome</keyword>
<dbReference type="PANTHER" id="PTHR23513">
    <property type="entry name" value="INTEGRAL MEMBRANE EFFLUX PROTEIN-RELATED"/>
    <property type="match status" value="1"/>
</dbReference>
<feature type="transmembrane region" description="Helical" evidence="6">
    <location>
        <begin position="97"/>
        <end position="120"/>
    </location>
</feature>
<feature type="transmembrane region" description="Helical" evidence="6">
    <location>
        <begin position="368"/>
        <end position="386"/>
    </location>
</feature>
<feature type="transmembrane region" description="Helical" evidence="6">
    <location>
        <begin position="72"/>
        <end position="91"/>
    </location>
</feature>
<keyword evidence="4 6" id="KW-1133">Transmembrane helix</keyword>
<feature type="transmembrane region" description="Helical" evidence="6">
    <location>
        <begin position="341"/>
        <end position="362"/>
    </location>
</feature>
<organism evidence="7 8">
    <name type="scientific">Myceligenerans indicum</name>
    <dbReference type="NCBI Taxonomy" id="2593663"/>
    <lineage>
        <taxon>Bacteria</taxon>
        <taxon>Bacillati</taxon>
        <taxon>Actinomycetota</taxon>
        <taxon>Actinomycetes</taxon>
        <taxon>Micrococcales</taxon>
        <taxon>Promicromonosporaceae</taxon>
        <taxon>Myceligenerans</taxon>
    </lineage>
</organism>
<evidence type="ECO:0000313" key="7">
    <source>
        <dbReference type="EMBL" id="MBL0885159.1"/>
    </source>
</evidence>
<keyword evidence="3 6" id="KW-0812">Transmembrane</keyword>
<evidence type="ECO:0000256" key="6">
    <source>
        <dbReference type="SAM" id="Phobius"/>
    </source>
</evidence>
<evidence type="ECO:0000256" key="3">
    <source>
        <dbReference type="ARBA" id="ARBA00022692"/>
    </source>
</evidence>
<feature type="transmembrane region" description="Helical" evidence="6">
    <location>
        <begin position="305"/>
        <end position="329"/>
    </location>
</feature>
<dbReference type="Proteomes" id="UP000675409">
    <property type="component" value="Unassembled WGS sequence"/>
</dbReference>
<proteinExistence type="predicted"/>
<dbReference type="EMBL" id="JABBYC010000002">
    <property type="protein sequence ID" value="MBL0885159.1"/>
    <property type="molecule type" value="Genomic_DNA"/>
</dbReference>
<feature type="transmembrane region" description="Helical" evidence="6">
    <location>
        <begin position="166"/>
        <end position="184"/>
    </location>
</feature>
<comment type="subcellular location">
    <subcellularLocation>
        <location evidence="1">Cell membrane</location>
        <topology evidence="1">Multi-pass membrane protein</topology>
    </subcellularLocation>
</comment>
<evidence type="ECO:0000256" key="2">
    <source>
        <dbReference type="ARBA" id="ARBA00022475"/>
    </source>
</evidence>
<dbReference type="CDD" id="cd06173">
    <property type="entry name" value="MFS_MefA_like"/>
    <property type="match status" value="1"/>
</dbReference>
<feature type="transmembrane region" description="Helical" evidence="6">
    <location>
        <begin position="245"/>
        <end position="268"/>
    </location>
</feature>
<evidence type="ECO:0000256" key="1">
    <source>
        <dbReference type="ARBA" id="ARBA00004651"/>
    </source>
</evidence>
<evidence type="ECO:0000313" key="8">
    <source>
        <dbReference type="Proteomes" id="UP000675409"/>
    </source>
</evidence>
<dbReference type="PANTHER" id="PTHR23513:SF17">
    <property type="entry name" value="MEMBRANE PROTEIN"/>
    <property type="match status" value="1"/>
</dbReference>
<dbReference type="Pfam" id="PF07690">
    <property type="entry name" value="MFS_1"/>
    <property type="match status" value="1"/>
</dbReference>
<comment type="caution">
    <text evidence="7">The sequence shown here is derived from an EMBL/GenBank/DDBJ whole genome shotgun (WGS) entry which is preliminary data.</text>
</comment>
<keyword evidence="5 6" id="KW-0472">Membrane</keyword>
<gene>
    <name evidence="7" type="ORF">HGK34_02490</name>
</gene>
<feature type="transmembrane region" description="Helical" evidence="6">
    <location>
        <begin position="41"/>
        <end position="60"/>
    </location>
</feature>
<evidence type="ECO:0000256" key="5">
    <source>
        <dbReference type="ARBA" id="ARBA00023136"/>
    </source>
</evidence>
<reference evidence="7 8" key="1">
    <citation type="journal article" date="2021" name="Arch. Microbiol.">
        <title>Myceligenerans indicum sp. nov., an actinobacterium isolated from mangrove sediment of Sundarbans, India.</title>
        <authorList>
            <person name="Asha K."/>
            <person name="Bhadury P."/>
        </authorList>
    </citation>
    <scope>NUCLEOTIDE SEQUENCE [LARGE SCALE GENOMIC DNA]</scope>
    <source>
        <strain evidence="7 8">I2</strain>
    </source>
</reference>
<protein>
    <submittedName>
        <fullName evidence="7">MFS transporter</fullName>
    </submittedName>
</protein>
<accession>A0ABS1LGI6</accession>
<dbReference type="Gene3D" id="1.20.1250.20">
    <property type="entry name" value="MFS general substrate transporter like domains"/>
    <property type="match status" value="1"/>
</dbReference>
<dbReference type="InterPro" id="IPR011701">
    <property type="entry name" value="MFS"/>
</dbReference>
<dbReference type="RefSeq" id="WP_201844998.1">
    <property type="nucleotide sequence ID" value="NZ_JABBYC010000002.1"/>
</dbReference>
<feature type="transmembrane region" description="Helical" evidence="6">
    <location>
        <begin position="141"/>
        <end position="160"/>
    </location>
</feature>
<dbReference type="InterPro" id="IPR036259">
    <property type="entry name" value="MFS_trans_sf"/>
</dbReference>
<keyword evidence="2" id="KW-1003">Cell membrane</keyword>
<feature type="transmembrane region" description="Helical" evidence="6">
    <location>
        <begin position="216"/>
        <end position="239"/>
    </location>
</feature>